<comment type="similarity">
    <text evidence="3">Belongs to the GRAS family.</text>
</comment>
<dbReference type="AlphaFoldDB" id="A0AAF0R134"/>
<name>A0AAF0R134_SOLVR</name>
<evidence type="ECO:0000313" key="5">
    <source>
        <dbReference type="EMBL" id="WMV32178.1"/>
    </source>
</evidence>
<evidence type="ECO:0008006" key="7">
    <source>
        <dbReference type="Google" id="ProtNLM"/>
    </source>
</evidence>
<dbReference type="EMBL" id="CP133617">
    <property type="protein sequence ID" value="WMV32178.1"/>
    <property type="molecule type" value="Genomic_DNA"/>
</dbReference>
<feature type="region of interest" description="Leucine repeat II (LRII)" evidence="3">
    <location>
        <begin position="270"/>
        <end position="302"/>
    </location>
</feature>
<gene>
    <name evidence="5" type="ORF">MTR67_025563</name>
</gene>
<evidence type="ECO:0000313" key="6">
    <source>
        <dbReference type="Proteomes" id="UP001234989"/>
    </source>
</evidence>
<dbReference type="Proteomes" id="UP001234989">
    <property type="component" value="Chromosome 6"/>
</dbReference>
<dbReference type="PANTHER" id="PTHR31636">
    <property type="entry name" value="OSJNBA0084A10.13 PROTEIN-RELATED"/>
    <property type="match status" value="1"/>
</dbReference>
<feature type="short sequence motif" description="VHIID" evidence="3">
    <location>
        <begin position="220"/>
        <end position="224"/>
    </location>
</feature>
<sequence>MDPPSNKTPDSANTSKLEDQIVLSSFDQPLNPPHCDRDERSDKQSAKYAEEVELTEIFDMVLLCTCAKAKKVSCDISSEISSEVEKSPKNAALDLRTLLISCAQFVASGDQESASEMLKQIRQESSPTGDTYQRLASVFADGIEARLSRGGATLSKRGSIEFLALPMSLPYAALIPKRKTDTADNLKAYHVHLSSCPFIKVSISFANKMIFHTARNATTLHIIDFGILYGFQWPILIQHLSVMPGGPPKLRITGINLPQPGFRQAEHLEETGRLLARYCERFNVPFEYNPIVIQNWERIEIKDLKLESGEFVAVNCLFRSENLSDETLDVECPRDAVLSLIQKMNPDIFVQGVTNGSYNSPFFVTRFQEALLHYSALFDMFDATLPRDDQQRLHFEQELYRREAMNVIACEGAERVERPETYEQWQVRNVRAGFKILPLNQEVMKTLKDNVEAGYHRDFVLYEDGNWMVQGWKDRIICASSCWIPLHRSC</sequence>
<feature type="compositionally biased region" description="Basic and acidic residues" evidence="4">
    <location>
        <begin position="34"/>
        <end position="44"/>
    </location>
</feature>
<dbReference type="PROSITE" id="PS50985">
    <property type="entry name" value="GRAS"/>
    <property type="match status" value="1"/>
</dbReference>
<feature type="region of interest" description="VHIID" evidence="3">
    <location>
        <begin position="189"/>
        <end position="254"/>
    </location>
</feature>
<reference evidence="5" key="1">
    <citation type="submission" date="2023-08" db="EMBL/GenBank/DDBJ databases">
        <title>A de novo genome assembly of Solanum verrucosum Schlechtendal, a Mexican diploid species geographically isolated from the other diploid A-genome species in potato relatives.</title>
        <authorList>
            <person name="Hosaka K."/>
        </authorList>
    </citation>
    <scope>NUCLEOTIDE SEQUENCE</scope>
    <source>
        <tissue evidence="5">Young leaves</tissue>
    </source>
</reference>
<dbReference type="InterPro" id="IPR005202">
    <property type="entry name" value="TF_GRAS"/>
</dbReference>
<protein>
    <recommendedName>
        <fullName evidence="7">GRAS family transcription factor</fullName>
    </recommendedName>
</protein>
<keyword evidence="1" id="KW-0805">Transcription regulation</keyword>
<evidence type="ECO:0000256" key="4">
    <source>
        <dbReference type="SAM" id="MobiDB-lite"/>
    </source>
</evidence>
<proteinExistence type="inferred from homology"/>
<accession>A0AAF0R134</accession>
<feature type="region of interest" description="Disordered" evidence="4">
    <location>
        <begin position="25"/>
        <end position="44"/>
    </location>
</feature>
<feature type="region of interest" description="SAW" evidence="3">
    <location>
        <begin position="409"/>
        <end position="484"/>
    </location>
</feature>
<organism evidence="5 6">
    <name type="scientific">Solanum verrucosum</name>
    <dbReference type="NCBI Taxonomy" id="315347"/>
    <lineage>
        <taxon>Eukaryota</taxon>
        <taxon>Viridiplantae</taxon>
        <taxon>Streptophyta</taxon>
        <taxon>Embryophyta</taxon>
        <taxon>Tracheophyta</taxon>
        <taxon>Spermatophyta</taxon>
        <taxon>Magnoliopsida</taxon>
        <taxon>eudicotyledons</taxon>
        <taxon>Gunneridae</taxon>
        <taxon>Pentapetalae</taxon>
        <taxon>asterids</taxon>
        <taxon>lamiids</taxon>
        <taxon>Solanales</taxon>
        <taxon>Solanaceae</taxon>
        <taxon>Solanoideae</taxon>
        <taxon>Solaneae</taxon>
        <taxon>Solanum</taxon>
    </lineage>
</organism>
<keyword evidence="6" id="KW-1185">Reference proteome</keyword>
<keyword evidence="2" id="KW-0804">Transcription</keyword>
<dbReference type="Pfam" id="PF03514">
    <property type="entry name" value="GRAS"/>
    <property type="match status" value="1"/>
</dbReference>
<evidence type="ECO:0000256" key="1">
    <source>
        <dbReference type="ARBA" id="ARBA00023015"/>
    </source>
</evidence>
<evidence type="ECO:0000256" key="3">
    <source>
        <dbReference type="PROSITE-ProRule" id="PRU01191"/>
    </source>
</evidence>
<comment type="caution">
    <text evidence="3">Lacks conserved residue(s) required for the propagation of feature annotation.</text>
</comment>
<evidence type="ECO:0000256" key="2">
    <source>
        <dbReference type="ARBA" id="ARBA00023163"/>
    </source>
</evidence>